<dbReference type="PROSITE" id="PS51746">
    <property type="entry name" value="PPM_2"/>
    <property type="match status" value="1"/>
</dbReference>
<dbReference type="InterPro" id="IPR036457">
    <property type="entry name" value="PPM-type-like_dom_sf"/>
</dbReference>
<reference evidence="2" key="2">
    <citation type="submission" date="2020-09" db="EMBL/GenBank/DDBJ databases">
        <authorList>
            <person name="Sun Q."/>
            <person name="Zhou Y."/>
        </authorList>
    </citation>
    <scope>NUCLEOTIDE SEQUENCE</scope>
    <source>
        <strain evidence="2">CGMCC 1.15880</strain>
    </source>
</reference>
<dbReference type="PANTHER" id="PTHR13832">
    <property type="entry name" value="PROTEIN PHOSPHATASE 2C"/>
    <property type="match status" value="1"/>
</dbReference>
<evidence type="ECO:0000313" key="2">
    <source>
        <dbReference type="EMBL" id="GGA10633.1"/>
    </source>
</evidence>
<dbReference type="EMBL" id="BMKA01000001">
    <property type="protein sequence ID" value="GGA10633.1"/>
    <property type="molecule type" value="Genomic_DNA"/>
</dbReference>
<accession>A0A916QSS0</accession>
<evidence type="ECO:0000313" key="3">
    <source>
        <dbReference type="Proteomes" id="UP000628017"/>
    </source>
</evidence>
<evidence type="ECO:0000259" key="1">
    <source>
        <dbReference type="PROSITE" id="PS51746"/>
    </source>
</evidence>
<organism evidence="2 3">
    <name type="scientific">Neptunicoccus cionae</name>
    <dbReference type="NCBI Taxonomy" id="2035344"/>
    <lineage>
        <taxon>Bacteria</taxon>
        <taxon>Pseudomonadati</taxon>
        <taxon>Pseudomonadota</taxon>
        <taxon>Alphaproteobacteria</taxon>
        <taxon>Rhodobacterales</taxon>
        <taxon>Paracoccaceae</taxon>
        <taxon>Neptunicoccus</taxon>
    </lineage>
</organism>
<sequence length="242" mass="26212">MFEQGPVFRIDAASHVGLVRDLNEDSMISRDSLGLWTVADGMGGHAGGDFASQTIVAAIKAIPDDLQGAALMQAVRDAFHSAHHSIQQEAEARDGGTMGSTALSLILRQDHFVCLWVGDSRLYHCRDGAVRQLSSDHSLVNEWVEEGKLTREEAERHPHGNVITRAIGVGEVPEVAKIRGQYEPGDRFLLCSDGLSGYMDEADIFDVLANQPMEGIAERLVKGALDGGGRDNVTVIVVEVPW</sequence>
<dbReference type="GO" id="GO:0004722">
    <property type="term" value="F:protein serine/threonine phosphatase activity"/>
    <property type="evidence" value="ECO:0007669"/>
    <property type="project" value="InterPro"/>
</dbReference>
<dbReference type="InterPro" id="IPR015655">
    <property type="entry name" value="PP2C"/>
</dbReference>
<dbReference type="SMART" id="SM00331">
    <property type="entry name" value="PP2C_SIG"/>
    <property type="match status" value="1"/>
</dbReference>
<dbReference type="SMART" id="SM00332">
    <property type="entry name" value="PP2Cc"/>
    <property type="match status" value="1"/>
</dbReference>
<dbReference type="PANTHER" id="PTHR13832:SF827">
    <property type="entry name" value="PROTEIN PHOSPHATASE 1L"/>
    <property type="match status" value="1"/>
</dbReference>
<dbReference type="Proteomes" id="UP000628017">
    <property type="component" value="Unassembled WGS sequence"/>
</dbReference>
<protein>
    <submittedName>
        <fullName evidence="2">Serine/threonine protein phosphatase</fullName>
    </submittedName>
</protein>
<dbReference type="Pfam" id="PF13672">
    <property type="entry name" value="PP2C_2"/>
    <property type="match status" value="1"/>
</dbReference>
<proteinExistence type="predicted"/>
<feature type="domain" description="PPM-type phosphatase" evidence="1">
    <location>
        <begin position="9"/>
        <end position="240"/>
    </location>
</feature>
<dbReference type="InterPro" id="IPR001932">
    <property type="entry name" value="PPM-type_phosphatase-like_dom"/>
</dbReference>
<name>A0A916QSS0_9RHOB</name>
<comment type="caution">
    <text evidence="2">The sequence shown here is derived from an EMBL/GenBank/DDBJ whole genome shotgun (WGS) entry which is preliminary data.</text>
</comment>
<gene>
    <name evidence="2" type="primary">pppA</name>
    <name evidence="2" type="ORF">GCM10011498_08440</name>
</gene>
<dbReference type="SUPFAM" id="SSF81606">
    <property type="entry name" value="PP2C-like"/>
    <property type="match status" value="1"/>
</dbReference>
<dbReference type="AlphaFoldDB" id="A0A916QSS0"/>
<dbReference type="CDD" id="cd00143">
    <property type="entry name" value="PP2Cc"/>
    <property type="match status" value="1"/>
</dbReference>
<dbReference type="Gene3D" id="3.60.40.10">
    <property type="entry name" value="PPM-type phosphatase domain"/>
    <property type="match status" value="1"/>
</dbReference>
<reference evidence="2" key="1">
    <citation type="journal article" date="2014" name="Int. J. Syst. Evol. Microbiol.">
        <title>Complete genome sequence of Corynebacterium casei LMG S-19264T (=DSM 44701T), isolated from a smear-ripened cheese.</title>
        <authorList>
            <consortium name="US DOE Joint Genome Institute (JGI-PGF)"/>
            <person name="Walter F."/>
            <person name="Albersmeier A."/>
            <person name="Kalinowski J."/>
            <person name="Ruckert C."/>
        </authorList>
    </citation>
    <scope>NUCLEOTIDE SEQUENCE</scope>
    <source>
        <strain evidence="2">CGMCC 1.15880</strain>
    </source>
</reference>
<keyword evidence="3" id="KW-1185">Reference proteome</keyword>